<comment type="subunit">
    <text evidence="7">Interacts 1:1 with ECF RNA polymerase sigma-E (RpoE); this inhibits the interaction of sigma-E with the RNA polymerase catalytic core and leads to a decreased expression of sigma-E-regulated genes. Interacts with RseB.</text>
</comment>
<evidence type="ECO:0000259" key="10">
    <source>
        <dbReference type="Pfam" id="PF03873"/>
    </source>
</evidence>
<keyword evidence="4" id="KW-0812">Transmembrane</keyword>
<evidence type="ECO:0000256" key="8">
    <source>
        <dbReference type="SAM" id="MobiDB-lite"/>
    </source>
</evidence>
<evidence type="ECO:0000313" key="12">
    <source>
        <dbReference type="Proteomes" id="UP001520878"/>
    </source>
</evidence>
<evidence type="ECO:0000256" key="6">
    <source>
        <dbReference type="ARBA" id="ARBA00023136"/>
    </source>
</evidence>
<dbReference type="InterPro" id="IPR026279">
    <property type="entry name" value="RseA"/>
</dbReference>
<dbReference type="PANTHER" id="PTHR38104:SF1">
    <property type="entry name" value="ANTI-SIGMA-E FACTOR RSEA"/>
    <property type="match status" value="1"/>
</dbReference>
<comment type="function">
    <text evidence="7">An anti-sigma factor for extracytoplasmic function (ECF) sigma factor sigma-E (RpoE). ECF sigma factors are held in an inactive form by an anti-sigma factor until released by regulated intramembrane proteolysis (RIP). RIP occurs when an extracytoplasmic signal triggers a concerted proteolytic cascade to transmit information and elicit cellular responses. The membrane-spanning regulatory substrate protein is first cut periplasmically (site-1 protease, S1P, DegS), then within the membrane itself (site-2 protease, S2P, RseP), while cytoplasmic proteases finish degrading the anti-sigma factor, liberating sigma-E.</text>
</comment>
<dbReference type="Pfam" id="PF03873">
    <property type="entry name" value="RseA_C"/>
    <property type="match status" value="1"/>
</dbReference>
<keyword evidence="7" id="KW-0997">Cell inner membrane</keyword>
<dbReference type="Pfam" id="PF03872">
    <property type="entry name" value="RseA_N"/>
    <property type="match status" value="1"/>
</dbReference>
<feature type="compositionally biased region" description="Low complexity" evidence="8">
    <location>
        <begin position="182"/>
        <end position="199"/>
    </location>
</feature>
<dbReference type="SUPFAM" id="SSF89069">
    <property type="entry name" value="N-terminal, cytoplasmic domain of anti-sigmaE factor RseA"/>
    <property type="match status" value="1"/>
</dbReference>
<dbReference type="RefSeq" id="WP_229156619.1">
    <property type="nucleotide sequence ID" value="NZ_JAJEWP010000001.1"/>
</dbReference>
<feature type="domain" description="Anti sigma-E protein RseA C-terminal" evidence="10">
    <location>
        <begin position="131"/>
        <end position="172"/>
    </location>
</feature>
<comment type="similarity">
    <text evidence="2 7">Belongs to the RseA family.</text>
</comment>
<evidence type="ECO:0000256" key="4">
    <source>
        <dbReference type="ARBA" id="ARBA00022692"/>
    </source>
</evidence>
<evidence type="ECO:0000259" key="9">
    <source>
        <dbReference type="Pfam" id="PF03872"/>
    </source>
</evidence>
<sequence length="199" mass="22108">MSQQHENLSALIDGEQHDDGLIDAVSQDAELAAKWQRYHLIRQGLRKELPPNGQFDISAQVAAALNEEATVLAPKQRRWQDLPVVAQVLPLARQGGQFAIAASVAVAMVLGVQQINTQDPTEPFNTTQPQLPGVQGGMSPVSLEQTRPLQQTDMLEQRRRINAFLNDHRQQMQLRTIEPVADEQQAQEQPAQASEDQPE</sequence>
<name>A0ABS8G2E2_9ALTE</name>
<reference evidence="11 12" key="1">
    <citation type="submission" date="2021-10" db="EMBL/GenBank/DDBJ databases">
        <title>Draft genome of Aestuariibacter halophilus JC2043.</title>
        <authorList>
            <person name="Emsley S.A."/>
            <person name="Pfannmuller K.M."/>
            <person name="Ushijima B."/>
            <person name="Saw J.H."/>
            <person name="Videau P."/>
        </authorList>
    </citation>
    <scope>NUCLEOTIDE SEQUENCE [LARGE SCALE GENOMIC DNA]</scope>
    <source>
        <strain evidence="11 12">JC2043</strain>
    </source>
</reference>
<dbReference type="InterPro" id="IPR052383">
    <property type="entry name" value="Anti-sigma-E_RseA-like"/>
</dbReference>
<gene>
    <name evidence="11" type="ORF">LJ739_00400</name>
</gene>
<proteinExistence type="inferred from homology"/>
<keyword evidence="3 7" id="KW-1003">Cell membrane</keyword>
<dbReference type="PANTHER" id="PTHR38104">
    <property type="match status" value="1"/>
</dbReference>
<accession>A0ABS8G2E2</accession>
<dbReference type="PIRSF" id="PIRSF016938">
    <property type="entry name" value="RseA"/>
    <property type="match status" value="1"/>
</dbReference>
<keyword evidence="6 7" id="KW-0472">Membrane</keyword>
<feature type="domain" description="Anti sigma-E protein RseA N-terminal" evidence="9">
    <location>
        <begin position="4"/>
        <end position="77"/>
    </location>
</feature>
<feature type="region of interest" description="Disordered" evidence="8">
    <location>
        <begin position="174"/>
        <end position="199"/>
    </location>
</feature>
<dbReference type="InterPro" id="IPR036147">
    <property type="entry name" value="Anti-sigma_E_RseA_N_sf"/>
</dbReference>
<evidence type="ECO:0000313" key="11">
    <source>
        <dbReference type="EMBL" id="MCC2614698.1"/>
    </source>
</evidence>
<dbReference type="InterPro" id="IPR005573">
    <property type="entry name" value="Anti-sigma_E_RseA_C"/>
</dbReference>
<keyword evidence="5" id="KW-1133">Transmembrane helix</keyword>
<dbReference type="InterPro" id="IPR005572">
    <property type="entry name" value="Anti-sigma_E_RseA_N"/>
</dbReference>
<evidence type="ECO:0000256" key="2">
    <source>
        <dbReference type="ARBA" id="ARBA00005837"/>
    </source>
</evidence>
<comment type="caution">
    <text evidence="11">The sequence shown here is derived from an EMBL/GenBank/DDBJ whole genome shotgun (WGS) entry which is preliminary data.</text>
</comment>
<organism evidence="11 12">
    <name type="scientific">Fluctibacter halophilus</name>
    <dbReference type="NCBI Taxonomy" id="226011"/>
    <lineage>
        <taxon>Bacteria</taxon>
        <taxon>Pseudomonadati</taxon>
        <taxon>Pseudomonadota</taxon>
        <taxon>Gammaproteobacteria</taxon>
        <taxon>Alteromonadales</taxon>
        <taxon>Alteromonadaceae</taxon>
        <taxon>Fluctibacter</taxon>
    </lineage>
</organism>
<keyword evidence="12" id="KW-1185">Reference proteome</keyword>
<dbReference type="Gene3D" id="1.10.10.880">
    <property type="entry name" value="Anti sigma-E protein RseA, N-terminal domain"/>
    <property type="match status" value="1"/>
</dbReference>
<dbReference type="Proteomes" id="UP001520878">
    <property type="component" value="Unassembled WGS sequence"/>
</dbReference>
<evidence type="ECO:0000256" key="1">
    <source>
        <dbReference type="ARBA" id="ARBA00004162"/>
    </source>
</evidence>
<protein>
    <recommendedName>
        <fullName evidence="7">Anti-sigma-E factor RseA</fullName>
    </recommendedName>
    <alternativeName>
        <fullName evidence="7">Regulator of SigE</fullName>
    </alternativeName>
    <alternativeName>
        <fullName evidence="7">Sigma-E anti-sigma factor RseA</fullName>
    </alternativeName>
    <alternativeName>
        <fullName evidence="7">Sigma-E factor negative regulatory protein</fullName>
    </alternativeName>
</protein>
<dbReference type="EMBL" id="JAJEWP010000001">
    <property type="protein sequence ID" value="MCC2614698.1"/>
    <property type="molecule type" value="Genomic_DNA"/>
</dbReference>
<evidence type="ECO:0000256" key="3">
    <source>
        <dbReference type="ARBA" id="ARBA00022475"/>
    </source>
</evidence>
<dbReference type="CDD" id="cd16328">
    <property type="entry name" value="RseA_N"/>
    <property type="match status" value="1"/>
</dbReference>
<evidence type="ECO:0000256" key="7">
    <source>
        <dbReference type="PIRNR" id="PIRNR016938"/>
    </source>
</evidence>
<evidence type="ECO:0000256" key="5">
    <source>
        <dbReference type="ARBA" id="ARBA00022989"/>
    </source>
</evidence>
<comment type="subcellular location">
    <subcellularLocation>
        <location evidence="7">Cell inner membrane</location>
    </subcellularLocation>
    <subcellularLocation>
        <location evidence="1">Cell membrane</location>
        <topology evidence="1">Single-pass membrane protein</topology>
    </subcellularLocation>
</comment>